<protein>
    <submittedName>
        <fullName evidence="1">Uncharacterized protein</fullName>
    </submittedName>
</protein>
<dbReference type="EMBL" id="KF900585">
    <property type="protein sequence ID" value="AIF00222.1"/>
    <property type="molecule type" value="Genomic_DNA"/>
</dbReference>
<dbReference type="AlphaFoldDB" id="A0A075GDX5"/>
<evidence type="ECO:0000313" key="1">
    <source>
        <dbReference type="EMBL" id="AIF00222.1"/>
    </source>
</evidence>
<organism evidence="1">
    <name type="scientific">uncultured marine thaumarchaeote KM3_12_F11</name>
    <dbReference type="NCBI Taxonomy" id="1455999"/>
    <lineage>
        <taxon>Archaea</taxon>
        <taxon>Nitrososphaerota</taxon>
        <taxon>environmental samples</taxon>
    </lineage>
</organism>
<sequence length="153" mass="17829">MSEDNFAGNIIVNLASLPDFLRTPILKKRMIEFFSKDESDKKEIIFNALEAGPTIPFLNFSKLFKSWLKIVANLPEDHREGMFQAYIKQSLLEPEKLIAFNLDGILEMFLQLEENEKETISKTIKRIIENLNEQDRRKILIIIPNNAKIHLKI</sequence>
<proteinExistence type="predicted"/>
<name>A0A075GDX5_9ARCH</name>
<accession>A0A075GDX5</accession>
<reference evidence="1" key="1">
    <citation type="journal article" date="2014" name="Genome Biol. Evol.">
        <title>Pangenome evidence for extensive interdomain horizontal transfer affecting lineage core and shell genes in uncultured planktonic thaumarchaeota and euryarchaeota.</title>
        <authorList>
            <person name="Deschamps P."/>
            <person name="Zivanovic Y."/>
            <person name="Moreira D."/>
            <person name="Rodriguez-Valera F."/>
            <person name="Lopez-Garcia P."/>
        </authorList>
    </citation>
    <scope>NUCLEOTIDE SEQUENCE</scope>
</reference>